<dbReference type="PANTHER" id="PTHR14256:SF4">
    <property type="entry name" value="CYTOCHROME C OXIDASE SUBUNIT NDUFA4"/>
    <property type="match status" value="1"/>
</dbReference>
<organism evidence="12 13">
    <name type="scientific">Maylandia zebra</name>
    <name type="common">zebra mbuna</name>
    <dbReference type="NCBI Taxonomy" id="106582"/>
    <lineage>
        <taxon>Eukaryota</taxon>
        <taxon>Metazoa</taxon>
        <taxon>Chordata</taxon>
        <taxon>Craniata</taxon>
        <taxon>Vertebrata</taxon>
        <taxon>Euteleostomi</taxon>
        <taxon>Actinopterygii</taxon>
        <taxon>Neopterygii</taxon>
        <taxon>Teleostei</taxon>
        <taxon>Neoteleostei</taxon>
        <taxon>Acanthomorphata</taxon>
        <taxon>Ovalentaria</taxon>
        <taxon>Cichlomorphae</taxon>
        <taxon>Cichliformes</taxon>
        <taxon>Cichlidae</taxon>
        <taxon>African cichlids</taxon>
        <taxon>Pseudocrenilabrinae</taxon>
        <taxon>Haplochromini</taxon>
        <taxon>Maylandia</taxon>
        <taxon>Maylandia zebra complex</taxon>
    </lineage>
</organism>
<protein>
    <recommendedName>
        <fullName evidence="11">Cytochrome c oxidase subunit NDUFA4</fullName>
    </recommendedName>
</protein>
<keyword evidence="13" id="KW-1185">Reference proteome</keyword>
<evidence type="ECO:0000313" key="12">
    <source>
        <dbReference type="Ensembl" id="ENSMZEP00005019530.1"/>
    </source>
</evidence>
<accession>A0A3P9CB58</accession>
<evidence type="ECO:0000256" key="4">
    <source>
        <dbReference type="ARBA" id="ARBA00022692"/>
    </source>
</evidence>
<keyword evidence="5" id="KW-0999">Mitochondrion inner membrane</keyword>
<keyword evidence="2" id="KW-0813">Transport</keyword>
<dbReference type="Pfam" id="PF06522">
    <property type="entry name" value="B12D"/>
    <property type="match status" value="1"/>
</dbReference>
<evidence type="ECO:0000313" key="13">
    <source>
        <dbReference type="Proteomes" id="UP000265160"/>
    </source>
</evidence>
<keyword evidence="4" id="KW-0812">Transmembrane</keyword>
<evidence type="ECO:0000256" key="1">
    <source>
        <dbReference type="ARBA" id="ARBA00004434"/>
    </source>
</evidence>
<reference evidence="12" key="3">
    <citation type="submission" date="2025-09" db="UniProtKB">
        <authorList>
            <consortium name="Ensembl"/>
        </authorList>
    </citation>
    <scope>IDENTIFICATION</scope>
</reference>
<sequence length="88" mass="10015">MSSFFGVVAKQIKSHPAVSLSHSFYFYGRITSLATMSVLALTRAALKNPDMGSQEQPEPWNQMKPNQQYKLLAVNMDYSKLKEDRPDF</sequence>
<reference evidence="12 13" key="1">
    <citation type="journal article" date="2014" name="Nature">
        <title>The genomic substrate for adaptive radiation in African cichlid fish.</title>
        <authorList>
            <person name="Brawand D."/>
            <person name="Wagner C.E."/>
            <person name="Li Y.I."/>
            <person name="Malinsky M."/>
            <person name="Keller I."/>
            <person name="Fan S."/>
            <person name="Simakov O."/>
            <person name="Ng A.Y."/>
            <person name="Lim Z.W."/>
            <person name="Bezault E."/>
            <person name="Turner-Maier J."/>
            <person name="Johnson J."/>
            <person name="Alcazar R."/>
            <person name="Noh H.J."/>
            <person name="Russell P."/>
            <person name="Aken B."/>
            <person name="Alfoldi J."/>
            <person name="Amemiya C."/>
            <person name="Azzouzi N."/>
            <person name="Baroiller J.F."/>
            <person name="Barloy-Hubler F."/>
            <person name="Berlin A."/>
            <person name="Bloomquist R."/>
            <person name="Carleton K.L."/>
            <person name="Conte M.A."/>
            <person name="D'Cotta H."/>
            <person name="Eshel O."/>
            <person name="Gaffney L."/>
            <person name="Galibert F."/>
            <person name="Gante H.F."/>
            <person name="Gnerre S."/>
            <person name="Greuter L."/>
            <person name="Guyon R."/>
            <person name="Haddad N.S."/>
            <person name="Haerty W."/>
            <person name="Harris R.M."/>
            <person name="Hofmann H.A."/>
            <person name="Hourlier T."/>
            <person name="Hulata G."/>
            <person name="Jaffe D.B."/>
            <person name="Lara M."/>
            <person name="Lee A.P."/>
            <person name="MacCallum I."/>
            <person name="Mwaiko S."/>
            <person name="Nikaido M."/>
            <person name="Nishihara H."/>
            <person name="Ozouf-Costaz C."/>
            <person name="Penman D.J."/>
            <person name="Przybylski D."/>
            <person name="Rakotomanga M."/>
            <person name="Renn S.C.P."/>
            <person name="Ribeiro F.J."/>
            <person name="Ron M."/>
            <person name="Salzburger W."/>
            <person name="Sanchez-Pulido L."/>
            <person name="Santos M.E."/>
            <person name="Searle S."/>
            <person name="Sharpe T."/>
            <person name="Swofford R."/>
            <person name="Tan F.J."/>
            <person name="Williams L."/>
            <person name="Young S."/>
            <person name="Yin S."/>
            <person name="Okada N."/>
            <person name="Kocher T.D."/>
            <person name="Miska E.A."/>
            <person name="Lander E.S."/>
            <person name="Venkatesh B."/>
            <person name="Fernald R.D."/>
            <person name="Meyer A."/>
            <person name="Ponting C.P."/>
            <person name="Streelman J.T."/>
            <person name="Lindblad-Toh K."/>
            <person name="Seehausen O."/>
            <person name="Di Palma F."/>
        </authorList>
    </citation>
    <scope>NUCLEOTIDE SEQUENCE</scope>
</reference>
<dbReference type="Proteomes" id="UP000265160">
    <property type="component" value="LG8"/>
</dbReference>
<dbReference type="GeneTree" id="ENSGT00940000171242"/>
<evidence type="ECO:0000256" key="5">
    <source>
        <dbReference type="ARBA" id="ARBA00022792"/>
    </source>
</evidence>
<dbReference type="AlphaFoldDB" id="A0A3P9CB58"/>
<keyword evidence="3" id="KW-0679">Respiratory chain</keyword>
<name>A0A3P9CB58_9CICH</name>
<evidence type="ECO:0000256" key="3">
    <source>
        <dbReference type="ARBA" id="ARBA00022660"/>
    </source>
</evidence>
<dbReference type="Ensembl" id="ENSMZET00005020159.1">
    <property type="protein sequence ID" value="ENSMZEP00005019530.1"/>
    <property type="gene ID" value="ENSMZEG00005014654.1"/>
</dbReference>
<keyword evidence="6" id="KW-0249">Electron transport</keyword>
<evidence type="ECO:0000256" key="7">
    <source>
        <dbReference type="ARBA" id="ARBA00022989"/>
    </source>
</evidence>
<keyword evidence="7" id="KW-1133">Transmembrane helix</keyword>
<evidence type="ECO:0000256" key="10">
    <source>
        <dbReference type="ARBA" id="ARBA00038186"/>
    </source>
</evidence>
<evidence type="ECO:0000256" key="9">
    <source>
        <dbReference type="ARBA" id="ARBA00023136"/>
    </source>
</evidence>
<dbReference type="STRING" id="106582.ENSMZEP00005019530"/>
<evidence type="ECO:0000256" key="2">
    <source>
        <dbReference type="ARBA" id="ARBA00022448"/>
    </source>
</evidence>
<comment type="similarity">
    <text evidence="10">Belongs to the complex IV NDUFA4 subunit family.</text>
</comment>
<dbReference type="InterPro" id="IPR010530">
    <property type="entry name" value="B12D"/>
</dbReference>
<keyword evidence="9" id="KW-0472">Membrane</keyword>
<evidence type="ECO:0000256" key="11">
    <source>
        <dbReference type="ARBA" id="ARBA00041121"/>
    </source>
</evidence>
<keyword evidence="8" id="KW-0496">Mitochondrion</keyword>
<proteinExistence type="inferred from homology"/>
<dbReference type="GO" id="GO:0005743">
    <property type="term" value="C:mitochondrial inner membrane"/>
    <property type="evidence" value="ECO:0007669"/>
    <property type="project" value="UniProtKB-SubCell"/>
</dbReference>
<comment type="subcellular location">
    <subcellularLocation>
        <location evidence="1">Mitochondrion inner membrane</location>
        <topology evidence="1">Single-pass membrane protein</topology>
    </subcellularLocation>
</comment>
<dbReference type="PANTHER" id="PTHR14256">
    <property type="entry name" value="NADH-UBIQUINONE OXIDOREDUCTASE MLRQ SUBUNIT"/>
    <property type="match status" value="1"/>
</dbReference>
<reference evidence="12" key="2">
    <citation type="submission" date="2025-08" db="UniProtKB">
        <authorList>
            <consortium name="Ensembl"/>
        </authorList>
    </citation>
    <scope>IDENTIFICATION</scope>
</reference>
<evidence type="ECO:0000256" key="8">
    <source>
        <dbReference type="ARBA" id="ARBA00023128"/>
    </source>
</evidence>
<evidence type="ECO:0000256" key="6">
    <source>
        <dbReference type="ARBA" id="ARBA00022982"/>
    </source>
</evidence>